<protein>
    <recommendedName>
        <fullName evidence="4">DUF222 domain-containing protein</fullName>
    </recommendedName>
</protein>
<gene>
    <name evidence="2" type="ORF">ACFSBI_12885</name>
</gene>
<keyword evidence="3" id="KW-1185">Reference proteome</keyword>
<evidence type="ECO:0000256" key="1">
    <source>
        <dbReference type="SAM" id="MobiDB-lite"/>
    </source>
</evidence>
<accession>A0ABW4LGF7</accession>
<feature type="compositionally biased region" description="Basic and acidic residues" evidence="1">
    <location>
        <begin position="118"/>
        <end position="139"/>
    </location>
</feature>
<dbReference type="RefSeq" id="WP_377935540.1">
    <property type="nucleotide sequence ID" value="NZ_JBHUEA010000020.1"/>
</dbReference>
<evidence type="ECO:0000313" key="3">
    <source>
        <dbReference type="Proteomes" id="UP001597347"/>
    </source>
</evidence>
<reference evidence="3" key="1">
    <citation type="journal article" date="2019" name="Int. J. Syst. Evol. Microbiol.">
        <title>The Global Catalogue of Microorganisms (GCM) 10K type strain sequencing project: providing services to taxonomists for standard genome sequencing and annotation.</title>
        <authorList>
            <consortium name="The Broad Institute Genomics Platform"/>
            <consortium name="The Broad Institute Genome Sequencing Center for Infectious Disease"/>
            <person name="Wu L."/>
            <person name="Ma J."/>
        </authorList>
    </citation>
    <scope>NUCLEOTIDE SEQUENCE [LARGE SCALE GENOMIC DNA]</scope>
    <source>
        <strain evidence="3">CGMCC 1.12471</strain>
    </source>
</reference>
<dbReference type="EMBL" id="JBHUEA010000020">
    <property type="protein sequence ID" value="MFD1722446.1"/>
    <property type="molecule type" value="Genomic_DNA"/>
</dbReference>
<feature type="region of interest" description="Disordered" evidence="1">
    <location>
        <begin position="86"/>
        <end position="160"/>
    </location>
</feature>
<evidence type="ECO:0008006" key="4">
    <source>
        <dbReference type="Google" id="ProtNLM"/>
    </source>
</evidence>
<name>A0ABW4LGF7_9MICO</name>
<proteinExistence type="predicted"/>
<dbReference type="Proteomes" id="UP001597347">
    <property type="component" value="Unassembled WGS sequence"/>
</dbReference>
<sequence length="376" mass="38869">MLVVGVPGHDLARMRAEAAVTARGWVLAASPAEADVLLTVGLPADELAARINQVWQQVPRPRHRVGLTDPVELPGALTLAQQALEAGGDPEPLPEASDSDQAAGHAESHGMESGLHGMAHDSHEMSHGPHDSHESDHGAHGSGGMGHGSMDMGHGSHGMDHGSMDMSGPGGVPLAGGFEGDRDGLEMDVLHLQLGPVLTDWPAGLALTLTLSGDVVVKASARALPAAAVAAPDPLPAAERSAVQRLDRAQVLLRLAGWDAVAERTRRLRDALLGGASLAELVPAIERIRRRVAGSRLLAWNLRSASPATAGEYDAETVRRRLVGWLDAAAGGHGQGDEAPLRSEELAAALQGRSLAAVRLLVAAGVTTEAGLVLHA</sequence>
<organism evidence="2 3">
    <name type="scientific">Amnibacterium endophyticum</name>
    <dbReference type="NCBI Taxonomy" id="2109337"/>
    <lineage>
        <taxon>Bacteria</taxon>
        <taxon>Bacillati</taxon>
        <taxon>Actinomycetota</taxon>
        <taxon>Actinomycetes</taxon>
        <taxon>Micrococcales</taxon>
        <taxon>Microbacteriaceae</taxon>
        <taxon>Amnibacterium</taxon>
    </lineage>
</organism>
<comment type="caution">
    <text evidence="2">The sequence shown here is derived from an EMBL/GenBank/DDBJ whole genome shotgun (WGS) entry which is preliminary data.</text>
</comment>
<evidence type="ECO:0000313" key="2">
    <source>
        <dbReference type="EMBL" id="MFD1722446.1"/>
    </source>
</evidence>